<keyword evidence="7" id="KW-1185">Reference proteome</keyword>
<evidence type="ECO:0000313" key="7">
    <source>
        <dbReference type="Proteomes" id="UP000067689"/>
    </source>
</evidence>
<keyword evidence="4" id="KW-0804">Transcription</keyword>
<keyword evidence="1" id="KW-0678">Repressor</keyword>
<dbReference type="Proteomes" id="UP000067689">
    <property type="component" value="Chromosome"/>
</dbReference>
<accession>A0A0U4C5B2</accession>
<keyword evidence="3" id="KW-0238">DNA-binding</keyword>
<dbReference type="InterPro" id="IPR047057">
    <property type="entry name" value="MerR_fam"/>
</dbReference>
<feature type="domain" description="HTH merR-type" evidence="5">
    <location>
        <begin position="1"/>
        <end position="67"/>
    </location>
</feature>
<dbReference type="PROSITE" id="PS50937">
    <property type="entry name" value="HTH_MERR_2"/>
    <property type="match status" value="1"/>
</dbReference>
<evidence type="ECO:0000256" key="1">
    <source>
        <dbReference type="ARBA" id="ARBA00022491"/>
    </source>
</evidence>
<keyword evidence="2" id="KW-0805">Transcription regulation</keyword>
<dbReference type="InterPro" id="IPR000551">
    <property type="entry name" value="MerR-type_HTH_dom"/>
</dbReference>
<dbReference type="InterPro" id="IPR009061">
    <property type="entry name" value="DNA-bd_dom_put_sf"/>
</dbReference>
<gene>
    <name evidence="6" type="ORF">AERYTH_16365</name>
</gene>
<dbReference type="PANTHER" id="PTHR30204:SF69">
    <property type="entry name" value="MERR-FAMILY TRANSCRIPTIONAL REGULATOR"/>
    <property type="match status" value="1"/>
</dbReference>
<evidence type="ECO:0000259" key="5">
    <source>
        <dbReference type="PROSITE" id="PS50937"/>
    </source>
</evidence>
<evidence type="ECO:0000313" key="6">
    <source>
        <dbReference type="EMBL" id="ALX06159.1"/>
    </source>
</evidence>
<dbReference type="STRING" id="2041.AERYTH_16365"/>
<dbReference type="KEGG" id="aer:AERYTH_16365"/>
<evidence type="ECO:0000256" key="3">
    <source>
        <dbReference type="ARBA" id="ARBA00023125"/>
    </source>
</evidence>
<dbReference type="Gene3D" id="1.10.1660.10">
    <property type="match status" value="1"/>
</dbReference>
<protein>
    <recommendedName>
        <fullName evidence="5">HTH merR-type domain-containing protein</fullName>
    </recommendedName>
</protein>
<dbReference type="Pfam" id="PF13411">
    <property type="entry name" value="MerR_1"/>
    <property type="match status" value="1"/>
</dbReference>
<organism evidence="6 7">
    <name type="scientific">Aeromicrobium erythreum</name>
    <dbReference type="NCBI Taxonomy" id="2041"/>
    <lineage>
        <taxon>Bacteria</taxon>
        <taxon>Bacillati</taxon>
        <taxon>Actinomycetota</taxon>
        <taxon>Actinomycetes</taxon>
        <taxon>Propionibacteriales</taxon>
        <taxon>Nocardioidaceae</taxon>
        <taxon>Aeromicrobium</taxon>
    </lineage>
</organism>
<name>A0A0U4C5B2_9ACTN</name>
<dbReference type="GO" id="GO:0003677">
    <property type="term" value="F:DNA binding"/>
    <property type="evidence" value="ECO:0007669"/>
    <property type="project" value="UniProtKB-KW"/>
</dbReference>
<dbReference type="PATRIC" id="fig|2041.4.peg.3421"/>
<dbReference type="EMBL" id="CP011502">
    <property type="protein sequence ID" value="ALX06159.1"/>
    <property type="molecule type" value="Genomic_DNA"/>
</dbReference>
<dbReference type="AlphaFoldDB" id="A0A0U4C5B2"/>
<dbReference type="PANTHER" id="PTHR30204">
    <property type="entry name" value="REDOX-CYCLING DRUG-SENSING TRANSCRIPTIONAL ACTIVATOR SOXR"/>
    <property type="match status" value="1"/>
</dbReference>
<reference evidence="6 7" key="1">
    <citation type="journal article" date="1991" name="Int. J. Syst. Bacteriol.">
        <title>Description of the erythromycin-producing bacterium Arthrobacter sp. strain NRRL B-3381 as Aeromicrobium erythreum gen. nov., sp. nov.</title>
        <authorList>
            <person name="Miller E.S."/>
            <person name="Woese C.R."/>
            <person name="Brenner S."/>
        </authorList>
    </citation>
    <scope>NUCLEOTIDE SEQUENCE [LARGE SCALE GENOMIC DNA]</scope>
    <source>
        <strain evidence="6 7">AR18</strain>
    </source>
</reference>
<sequence>MGAVSSRLGVAASTLRTWERRYGIGPSHRTHGGHRRYTERDITRVELVRRMVSRGVSAQDAARVARHLDRDDLAAALRGETGHTAQVETDDLLDSLLAAATASDETRLQQLVAGVLESSSVLEAWRDVLSPALGRLTQESSRGNLDRDALSLTLRTVLDALLAVRGPSAPPAQGGLKPQVLLATFTEESQALPFVAWAAALAQADVVLRVIGPDIGPREVLDLAWRLSPSVVVLWNAPGDSAGIVRHHVENGGRAAFIRATPGWPDELRIRYGTEAPEVAADVGTAVRKVLDRVR</sequence>
<dbReference type="SUPFAM" id="SSF46955">
    <property type="entry name" value="Putative DNA-binding domain"/>
    <property type="match status" value="1"/>
</dbReference>
<dbReference type="SMART" id="SM00422">
    <property type="entry name" value="HTH_MERR"/>
    <property type="match status" value="1"/>
</dbReference>
<proteinExistence type="predicted"/>
<evidence type="ECO:0000256" key="2">
    <source>
        <dbReference type="ARBA" id="ARBA00023015"/>
    </source>
</evidence>
<dbReference type="GO" id="GO:0003700">
    <property type="term" value="F:DNA-binding transcription factor activity"/>
    <property type="evidence" value="ECO:0007669"/>
    <property type="project" value="InterPro"/>
</dbReference>
<evidence type="ECO:0000256" key="4">
    <source>
        <dbReference type="ARBA" id="ARBA00023163"/>
    </source>
</evidence>